<name>A0A3M8QAC1_9GAMM</name>
<reference evidence="7 8" key="1">
    <citation type="journal article" date="2012" name="Int. J. Syst. Evol. Microbiol.">
        <title>Marinomonas hwangdonensis sp. nov., isolated from seawater.</title>
        <authorList>
            <person name="Jung Y.T."/>
            <person name="Oh T.K."/>
            <person name="Yoon J.H."/>
        </authorList>
    </citation>
    <scope>NUCLEOTIDE SEQUENCE [LARGE SCALE GENOMIC DNA]</scope>
    <source>
        <strain evidence="7 8">HDW-15</strain>
    </source>
</reference>
<sequence length="178" mass="20310">MKMAKKLILASLVLPLAISAGSAFAYGGKDHRGSHNDCRSGMDRSMMKDLNLTDDQKTQLKELRRANKDTMKRGGKEQTQQEAHRNQLNELLLADNFDTTKAKALAEQMSDTHTERQVEKLSKQHQMLSVLTPEQKTQFIEQQKNHMDECANDKSERKGDKSDRKDHKQEGKGERKSE</sequence>
<keyword evidence="8" id="KW-1185">Reference proteome</keyword>
<keyword evidence="4" id="KW-0574">Periplasm</keyword>
<evidence type="ECO:0000256" key="6">
    <source>
        <dbReference type="SAM" id="SignalP"/>
    </source>
</evidence>
<dbReference type="Gene3D" id="1.20.120.1490">
    <property type="match status" value="1"/>
</dbReference>
<evidence type="ECO:0000256" key="5">
    <source>
        <dbReference type="SAM" id="MobiDB-lite"/>
    </source>
</evidence>
<feature type="region of interest" description="Disordered" evidence="5">
    <location>
        <begin position="133"/>
        <end position="178"/>
    </location>
</feature>
<dbReference type="EMBL" id="RIZG01000001">
    <property type="protein sequence ID" value="RNF53007.1"/>
    <property type="molecule type" value="Genomic_DNA"/>
</dbReference>
<dbReference type="PANTHER" id="PTHR38102:SF1">
    <property type="entry name" value="PERIPLASMIC CHAPERONE SPY"/>
    <property type="match status" value="1"/>
</dbReference>
<evidence type="ECO:0000256" key="1">
    <source>
        <dbReference type="ARBA" id="ARBA00004418"/>
    </source>
</evidence>
<dbReference type="Pfam" id="PF07813">
    <property type="entry name" value="LTXXQ"/>
    <property type="match status" value="1"/>
</dbReference>
<proteinExistence type="inferred from homology"/>
<dbReference type="GO" id="GO:0030288">
    <property type="term" value="C:outer membrane-bounded periplasmic space"/>
    <property type="evidence" value="ECO:0007669"/>
    <property type="project" value="TreeGrafter"/>
</dbReference>
<comment type="caution">
    <text evidence="7">The sequence shown here is derived from an EMBL/GenBank/DDBJ whole genome shotgun (WGS) entry which is preliminary data.</text>
</comment>
<evidence type="ECO:0000256" key="2">
    <source>
        <dbReference type="ARBA" id="ARBA00008441"/>
    </source>
</evidence>
<organism evidence="7 8">
    <name type="scientific">Marinomonas hwangdonensis</name>
    <dbReference type="NCBI Taxonomy" id="1053647"/>
    <lineage>
        <taxon>Bacteria</taxon>
        <taxon>Pseudomonadati</taxon>
        <taxon>Pseudomonadota</taxon>
        <taxon>Gammaproteobacteria</taxon>
        <taxon>Oceanospirillales</taxon>
        <taxon>Oceanospirillaceae</taxon>
        <taxon>Marinomonas</taxon>
    </lineage>
</organism>
<dbReference type="OrthoDB" id="6105813at2"/>
<dbReference type="Proteomes" id="UP000280507">
    <property type="component" value="Unassembled WGS sequence"/>
</dbReference>
<comment type="subcellular location">
    <subcellularLocation>
        <location evidence="1">Periplasm</location>
    </subcellularLocation>
</comment>
<dbReference type="InterPro" id="IPR052211">
    <property type="entry name" value="Cpx_auxiliary_protein"/>
</dbReference>
<keyword evidence="3 6" id="KW-0732">Signal</keyword>
<evidence type="ECO:0000256" key="3">
    <source>
        <dbReference type="ARBA" id="ARBA00022729"/>
    </source>
</evidence>
<evidence type="ECO:0000313" key="8">
    <source>
        <dbReference type="Proteomes" id="UP000280507"/>
    </source>
</evidence>
<accession>A0A3M8QAC1</accession>
<comment type="similarity">
    <text evidence="2">Belongs to the CpxP/Spy family.</text>
</comment>
<feature type="compositionally biased region" description="Polar residues" evidence="5">
    <location>
        <begin position="133"/>
        <end position="142"/>
    </location>
</feature>
<dbReference type="GO" id="GO:0051082">
    <property type="term" value="F:unfolded protein binding"/>
    <property type="evidence" value="ECO:0007669"/>
    <property type="project" value="TreeGrafter"/>
</dbReference>
<gene>
    <name evidence="7" type="primary">cpxP</name>
    <name evidence="7" type="ORF">EBI00_02585</name>
</gene>
<feature type="chain" id="PRO_5018116216" evidence="6">
    <location>
        <begin position="26"/>
        <end position="178"/>
    </location>
</feature>
<protein>
    <submittedName>
        <fullName evidence="7">Periplasmic repressor CpxP</fullName>
    </submittedName>
</protein>
<evidence type="ECO:0000256" key="4">
    <source>
        <dbReference type="ARBA" id="ARBA00022764"/>
    </source>
</evidence>
<feature type="compositionally biased region" description="Basic and acidic residues" evidence="5">
    <location>
        <begin position="143"/>
        <end position="178"/>
    </location>
</feature>
<dbReference type="PANTHER" id="PTHR38102">
    <property type="entry name" value="PERIPLASMIC CHAPERONE SPY"/>
    <property type="match status" value="1"/>
</dbReference>
<dbReference type="InterPro" id="IPR012899">
    <property type="entry name" value="LTXXQ"/>
</dbReference>
<evidence type="ECO:0000313" key="7">
    <source>
        <dbReference type="EMBL" id="RNF53007.1"/>
    </source>
</evidence>
<feature type="signal peptide" evidence="6">
    <location>
        <begin position="1"/>
        <end position="25"/>
    </location>
</feature>
<dbReference type="CDD" id="cd09916">
    <property type="entry name" value="CpxP_like"/>
    <property type="match status" value="1"/>
</dbReference>
<dbReference type="NCBIfam" id="NF009391">
    <property type="entry name" value="PRK12750.1"/>
    <property type="match status" value="1"/>
</dbReference>
<dbReference type="RefSeq" id="WP_123094347.1">
    <property type="nucleotide sequence ID" value="NZ_RIZG01000001.1"/>
</dbReference>
<dbReference type="AlphaFoldDB" id="A0A3M8QAC1"/>